<name>A0A433QHF7_9FUNG</name>
<keyword evidence="2" id="KW-1185">Reference proteome</keyword>
<sequence length="77" mass="8979">MYRKKPKKVEKPVFPETLEGFDYKINEEGKLRRIEDDVIGSIVEDMMQAEPYDLVRHLIPINANPADGDMHSAVYMR</sequence>
<protein>
    <submittedName>
        <fullName evidence="1">Uncharacterized protein</fullName>
    </submittedName>
</protein>
<accession>A0A433QHF7</accession>
<proteinExistence type="predicted"/>
<comment type="caution">
    <text evidence="1">The sequence shown here is derived from an EMBL/GenBank/DDBJ whole genome shotgun (WGS) entry which is preliminary data.</text>
</comment>
<gene>
    <name evidence="1" type="ORF">BC938DRAFT_480934</name>
</gene>
<evidence type="ECO:0000313" key="2">
    <source>
        <dbReference type="Proteomes" id="UP000274822"/>
    </source>
</evidence>
<evidence type="ECO:0000313" key="1">
    <source>
        <dbReference type="EMBL" id="RUS29199.1"/>
    </source>
</evidence>
<organism evidence="1 2">
    <name type="scientific">Jimgerdemannia flammicorona</name>
    <dbReference type="NCBI Taxonomy" id="994334"/>
    <lineage>
        <taxon>Eukaryota</taxon>
        <taxon>Fungi</taxon>
        <taxon>Fungi incertae sedis</taxon>
        <taxon>Mucoromycota</taxon>
        <taxon>Mucoromycotina</taxon>
        <taxon>Endogonomycetes</taxon>
        <taxon>Endogonales</taxon>
        <taxon>Endogonaceae</taxon>
        <taxon>Jimgerdemannia</taxon>
    </lineage>
</organism>
<dbReference type="EMBL" id="RBNJ01005455">
    <property type="protein sequence ID" value="RUS29199.1"/>
    <property type="molecule type" value="Genomic_DNA"/>
</dbReference>
<reference evidence="1 2" key="1">
    <citation type="journal article" date="2018" name="New Phytol.">
        <title>Phylogenomics of Endogonaceae and evolution of mycorrhizas within Mucoromycota.</title>
        <authorList>
            <person name="Chang Y."/>
            <person name="Desiro A."/>
            <person name="Na H."/>
            <person name="Sandor L."/>
            <person name="Lipzen A."/>
            <person name="Clum A."/>
            <person name="Barry K."/>
            <person name="Grigoriev I.V."/>
            <person name="Martin F.M."/>
            <person name="Stajich J.E."/>
            <person name="Smith M.E."/>
            <person name="Bonito G."/>
            <person name="Spatafora J.W."/>
        </authorList>
    </citation>
    <scope>NUCLEOTIDE SEQUENCE [LARGE SCALE GENOMIC DNA]</scope>
    <source>
        <strain evidence="1 2">AD002</strain>
    </source>
</reference>
<dbReference type="AlphaFoldDB" id="A0A433QHF7"/>
<dbReference type="Proteomes" id="UP000274822">
    <property type="component" value="Unassembled WGS sequence"/>
</dbReference>